<proteinExistence type="predicted"/>
<gene>
    <name evidence="1" type="ORF">ABK249_20745</name>
</gene>
<evidence type="ECO:0008006" key="3">
    <source>
        <dbReference type="Google" id="ProtNLM"/>
    </source>
</evidence>
<dbReference type="PANTHER" id="PTHR30143">
    <property type="entry name" value="ACID HYDRATASE"/>
    <property type="match status" value="1"/>
</dbReference>
<keyword evidence="2" id="KW-1185">Reference proteome</keyword>
<comment type="caution">
    <text evidence="1">The sequence shown here is derived from an EMBL/GenBank/DDBJ whole genome shotgun (WGS) entry which is preliminary data.</text>
</comment>
<reference evidence="1 2" key="1">
    <citation type="submission" date="2024-05" db="EMBL/GenBank/DDBJ databases">
        <title>Neorhizobium sp. Rsf11, a plant growth promoting and heavy metal resistant PAH-degrader.</title>
        <authorList>
            <person name="Golubev S.N."/>
            <person name="Muratova A.Y."/>
            <person name="Markelova M.I."/>
        </authorList>
    </citation>
    <scope>NUCLEOTIDE SEQUENCE [LARGE SCALE GENOMIC DNA]</scope>
    <source>
        <strain evidence="1 2">Rsf11</strain>
    </source>
</reference>
<evidence type="ECO:0000313" key="1">
    <source>
        <dbReference type="EMBL" id="MEQ1407361.1"/>
    </source>
</evidence>
<protein>
    <recommendedName>
        <fullName evidence="3">Hydratase</fullName>
    </recommendedName>
</protein>
<dbReference type="InterPro" id="IPR050772">
    <property type="entry name" value="Hydratase-Decarb/MhpD_sf"/>
</dbReference>
<dbReference type="SUPFAM" id="SSF56529">
    <property type="entry name" value="FAH"/>
    <property type="match status" value="1"/>
</dbReference>
<evidence type="ECO:0000313" key="2">
    <source>
        <dbReference type="Proteomes" id="UP001496627"/>
    </source>
</evidence>
<accession>A0ABV0M7E3</accession>
<dbReference type="Proteomes" id="UP001496627">
    <property type="component" value="Unassembled WGS sequence"/>
</dbReference>
<dbReference type="InterPro" id="IPR036663">
    <property type="entry name" value="Fumarylacetoacetase_C_sf"/>
</dbReference>
<name>A0ABV0M7E3_9HYPH</name>
<dbReference type="PANTHER" id="PTHR30143:SF0">
    <property type="entry name" value="2-KETO-4-PENTENOATE HYDRATASE"/>
    <property type="match status" value="1"/>
</dbReference>
<dbReference type="EMBL" id="JBEAAL010000017">
    <property type="protein sequence ID" value="MEQ1407361.1"/>
    <property type="molecule type" value="Genomic_DNA"/>
</dbReference>
<dbReference type="Gene3D" id="3.90.850.10">
    <property type="entry name" value="Fumarylacetoacetase-like, C-terminal domain"/>
    <property type="match status" value="1"/>
</dbReference>
<organism evidence="1 2">
    <name type="scientific">Neorhizobium phenanthreniclasticum</name>
    <dbReference type="NCBI Taxonomy" id="3157917"/>
    <lineage>
        <taxon>Bacteria</taxon>
        <taxon>Pseudomonadati</taxon>
        <taxon>Pseudomonadota</taxon>
        <taxon>Alphaproteobacteria</taxon>
        <taxon>Hyphomicrobiales</taxon>
        <taxon>Rhizobiaceae</taxon>
        <taxon>Rhizobium/Agrobacterium group</taxon>
        <taxon>Neorhizobium</taxon>
    </lineage>
</organism>
<dbReference type="RefSeq" id="WP_348863805.1">
    <property type="nucleotide sequence ID" value="NZ_JBEAAL010000017.1"/>
</dbReference>
<sequence length="263" mass="28157">MSMKEAPYFRTEMTPIRSVHLSPTQIPANITEAYRGLHRIIDCDPAYGAAWKLGGTTAATQRIFKVNKLYFGPLHEREVAVLPSAAPAFQTYELKGEAEIALRIASTAADFLRADRKNTDEAPLSMLFDAWCAALELPSSPIENLADIGVTALIADRCAAGFLALGRAHPVDDFTNWAGSVLRVKQDGQTIATGGSSALLSPPDICARSFIIEALAQGFSPRPGQWISTGGATPCVNFTAGADISVCYNDHEELRFVAGIGTA</sequence>